<proteinExistence type="predicted"/>
<feature type="compositionally biased region" description="Low complexity" evidence="2">
    <location>
        <begin position="242"/>
        <end position="256"/>
    </location>
</feature>
<dbReference type="PROSITE" id="PS50119">
    <property type="entry name" value="ZF_BBOX"/>
    <property type="match status" value="1"/>
</dbReference>
<dbReference type="CDD" id="cd19756">
    <property type="entry name" value="Bbox2"/>
    <property type="match status" value="1"/>
</dbReference>
<feature type="domain" description="B box-type" evidence="3">
    <location>
        <begin position="43"/>
        <end position="81"/>
    </location>
</feature>
<name>A0A4Y7IYE6_PAPSO</name>
<evidence type="ECO:0000256" key="2">
    <source>
        <dbReference type="SAM" id="MobiDB-lite"/>
    </source>
</evidence>
<dbReference type="InterPro" id="IPR006734">
    <property type="entry name" value="PLATZ"/>
</dbReference>
<protein>
    <recommendedName>
        <fullName evidence="3">B box-type domain-containing protein</fullName>
    </recommendedName>
</protein>
<dbReference type="EMBL" id="CM010717">
    <property type="protein sequence ID" value="RZC53914.1"/>
    <property type="molecule type" value="Genomic_DNA"/>
</dbReference>
<keyword evidence="1" id="KW-0479">Metal-binding</keyword>
<dbReference type="Gramene" id="RZC53914">
    <property type="protein sequence ID" value="RZC53914"/>
    <property type="gene ID" value="C5167_012767"/>
</dbReference>
<gene>
    <name evidence="4" type="ORF">C5167_012767</name>
</gene>
<dbReference type="PANTHER" id="PTHR31065:SF11">
    <property type="entry name" value="PROTEIN RGF1 INDUCIBLE TRANSCRIPTION FACTOR 1"/>
    <property type="match status" value="1"/>
</dbReference>
<accession>A0A4Y7IYE6</accession>
<dbReference type="InterPro" id="IPR000315">
    <property type="entry name" value="Znf_B-box"/>
</dbReference>
<evidence type="ECO:0000313" key="5">
    <source>
        <dbReference type="Proteomes" id="UP000316621"/>
    </source>
</evidence>
<keyword evidence="5" id="KW-1185">Reference proteome</keyword>
<dbReference type="GO" id="GO:0008270">
    <property type="term" value="F:zinc ion binding"/>
    <property type="evidence" value="ECO:0007669"/>
    <property type="project" value="UniProtKB-KW"/>
</dbReference>
<keyword evidence="1" id="KW-0862">Zinc</keyword>
<evidence type="ECO:0000256" key="1">
    <source>
        <dbReference type="PROSITE-ProRule" id="PRU00024"/>
    </source>
</evidence>
<sequence>METPPTFSSGLPLPGGTSIISIMGIQKPAWLEALYTQKFFAGCPAHETAKKNEKNVFCLDCCTSICPHCLPAHRYHRLVQIRRYVYHDVVRLEDLEKLIDCSSVQSYTINSSKVVFIKKRPQSRQFKGSGNFCTSCDRSLQEPYVHCSLGCKVDYLLKHKKSLSPYLRVCHTLQLSPDFLIPQDNGDCYDEEDEMTNSTIVDYDEPVSSSSGSENMSMMICTEFVRKKRSGYIVCGRSANNISSSDSSSEDMATSMSRRKGIPQRSPLC</sequence>
<dbReference type="PANTHER" id="PTHR31065">
    <property type="entry name" value="PLATZ TRANSCRIPTION FACTOR FAMILY PROTEIN"/>
    <property type="match status" value="1"/>
</dbReference>
<dbReference type="Proteomes" id="UP000316621">
    <property type="component" value="Chromosome 3"/>
</dbReference>
<evidence type="ECO:0000259" key="3">
    <source>
        <dbReference type="PROSITE" id="PS50119"/>
    </source>
</evidence>
<reference evidence="4 5" key="1">
    <citation type="journal article" date="2018" name="Science">
        <title>The opium poppy genome and morphinan production.</title>
        <authorList>
            <person name="Guo L."/>
            <person name="Winzer T."/>
            <person name="Yang X."/>
            <person name="Li Y."/>
            <person name="Ning Z."/>
            <person name="He Z."/>
            <person name="Teodor R."/>
            <person name="Lu Y."/>
            <person name="Bowser T.A."/>
            <person name="Graham I.A."/>
            <person name="Ye K."/>
        </authorList>
    </citation>
    <scope>NUCLEOTIDE SEQUENCE [LARGE SCALE GENOMIC DNA]</scope>
    <source>
        <strain evidence="5">cv. HN1</strain>
        <tissue evidence="4">Leaves</tissue>
    </source>
</reference>
<feature type="region of interest" description="Disordered" evidence="2">
    <location>
        <begin position="242"/>
        <end position="269"/>
    </location>
</feature>
<dbReference type="Pfam" id="PF04640">
    <property type="entry name" value="PLATZ"/>
    <property type="match status" value="1"/>
</dbReference>
<dbReference type="OMA" id="IMIMGIE"/>
<dbReference type="AlphaFoldDB" id="A0A4Y7IYE6"/>
<keyword evidence="1" id="KW-0863">Zinc-finger</keyword>
<organism evidence="4 5">
    <name type="scientific">Papaver somniferum</name>
    <name type="common">Opium poppy</name>
    <dbReference type="NCBI Taxonomy" id="3469"/>
    <lineage>
        <taxon>Eukaryota</taxon>
        <taxon>Viridiplantae</taxon>
        <taxon>Streptophyta</taxon>
        <taxon>Embryophyta</taxon>
        <taxon>Tracheophyta</taxon>
        <taxon>Spermatophyta</taxon>
        <taxon>Magnoliopsida</taxon>
        <taxon>Ranunculales</taxon>
        <taxon>Papaveraceae</taxon>
        <taxon>Papaveroideae</taxon>
        <taxon>Papaver</taxon>
    </lineage>
</organism>
<evidence type="ECO:0000313" key="4">
    <source>
        <dbReference type="EMBL" id="RZC53914.1"/>
    </source>
</evidence>